<gene>
    <name evidence="2" type="primary">jg12469</name>
    <name evidence="2" type="ORF">PAEG_LOCUS16356</name>
</gene>
<dbReference type="Proteomes" id="UP000838756">
    <property type="component" value="Unassembled WGS sequence"/>
</dbReference>
<feature type="compositionally biased region" description="Polar residues" evidence="1">
    <location>
        <begin position="89"/>
        <end position="108"/>
    </location>
</feature>
<organism evidence="2 3">
    <name type="scientific">Pararge aegeria aegeria</name>
    <dbReference type="NCBI Taxonomy" id="348720"/>
    <lineage>
        <taxon>Eukaryota</taxon>
        <taxon>Metazoa</taxon>
        <taxon>Ecdysozoa</taxon>
        <taxon>Arthropoda</taxon>
        <taxon>Hexapoda</taxon>
        <taxon>Insecta</taxon>
        <taxon>Pterygota</taxon>
        <taxon>Neoptera</taxon>
        <taxon>Endopterygota</taxon>
        <taxon>Lepidoptera</taxon>
        <taxon>Glossata</taxon>
        <taxon>Ditrysia</taxon>
        <taxon>Papilionoidea</taxon>
        <taxon>Nymphalidae</taxon>
        <taxon>Satyrinae</taxon>
        <taxon>Satyrini</taxon>
        <taxon>Parargina</taxon>
        <taxon>Pararge</taxon>
    </lineage>
</organism>
<reference evidence="2" key="1">
    <citation type="submission" date="2022-03" db="EMBL/GenBank/DDBJ databases">
        <authorList>
            <person name="Lindestad O."/>
        </authorList>
    </citation>
    <scope>NUCLEOTIDE SEQUENCE</scope>
</reference>
<feature type="compositionally biased region" description="Polar residues" evidence="1">
    <location>
        <begin position="421"/>
        <end position="434"/>
    </location>
</feature>
<keyword evidence="3" id="KW-1185">Reference proteome</keyword>
<feature type="compositionally biased region" description="Pro residues" evidence="1">
    <location>
        <begin position="188"/>
        <end position="214"/>
    </location>
</feature>
<feature type="region of interest" description="Disordered" evidence="1">
    <location>
        <begin position="373"/>
        <end position="434"/>
    </location>
</feature>
<evidence type="ECO:0000256" key="1">
    <source>
        <dbReference type="SAM" id="MobiDB-lite"/>
    </source>
</evidence>
<dbReference type="EMBL" id="CAKXAJ010025449">
    <property type="protein sequence ID" value="CAH2239694.1"/>
    <property type="molecule type" value="Genomic_DNA"/>
</dbReference>
<accession>A0A8S4RQ47</accession>
<dbReference type="OrthoDB" id="10069473at2759"/>
<evidence type="ECO:0000313" key="2">
    <source>
        <dbReference type="EMBL" id="CAH2239694.1"/>
    </source>
</evidence>
<feature type="region of interest" description="Disordered" evidence="1">
    <location>
        <begin position="182"/>
        <end position="217"/>
    </location>
</feature>
<protein>
    <submittedName>
        <fullName evidence="2">Jg12469 protein</fullName>
    </submittedName>
</protein>
<comment type="caution">
    <text evidence="2">The sequence shown here is derived from an EMBL/GenBank/DDBJ whole genome shotgun (WGS) entry which is preliminary data.</text>
</comment>
<feature type="region of interest" description="Disordered" evidence="1">
    <location>
        <begin position="83"/>
        <end position="130"/>
    </location>
</feature>
<proteinExistence type="predicted"/>
<dbReference type="AlphaFoldDB" id="A0A8S4RQ47"/>
<feature type="region of interest" description="Disordered" evidence="1">
    <location>
        <begin position="449"/>
        <end position="482"/>
    </location>
</feature>
<name>A0A8S4RQ47_9NEOP</name>
<evidence type="ECO:0000313" key="3">
    <source>
        <dbReference type="Proteomes" id="UP000838756"/>
    </source>
</evidence>
<sequence>MKLFRTLRDLFFSKIPQFLKTKVLEQCVPPVLTYGSETWSVTVGLIKRHSAGDGESYARTNKIEVINTRPTDKQDFDINEILKSFEPPDSNSTSSENNSAVSISQKSQDALPGLDLLTPDSTGNPPPPTSFYGTMETIVIPDEPDTPYLPEALTTNQWSNASWSVPPPAPASHIQPVVNPRSIFAEPPASPPPALHPAPHPVPAPLLEPRPQDPPAADVDHRGILPPPPPPPVLPLLGHIEDVDHRMLPALQPPPVPLPSVRHAQHQDVDHRNLIPLTHQLPVPPLHNPMIEDRDYRVPTMLAPTDITESVDMDLSEDEEQRMYSQNQIQHHRHSFNNNNKVLVGGDIVKQNHNEKSNSNLIQINSISIIKDGSHSAPSMPPLSNPFDNMPDGLKYNIPQTFQNKSANSQNKQEFKPPPEFQNNQPDSQKQQNFANKPSEFISQLPTFPLQPELKSPPILPNNQSDSQSDQQVFEEKKKSNVSAYEEDLRNRTLNKVIVDRRNSSSGFEDFTVDSDWSHSPRPLINQRFPRNWGPRTNHRAPGFMPPFWPRNGPRPPIMGPRWGPRPQRFW</sequence>
<feature type="compositionally biased region" description="Polar residues" evidence="1">
    <location>
        <begin position="398"/>
        <end position="412"/>
    </location>
</feature>